<dbReference type="EMBL" id="MU003503">
    <property type="protein sequence ID" value="KAF2472146.1"/>
    <property type="molecule type" value="Genomic_DNA"/>
</dbReference>
<evidence type="ECO:0000313" key="1">
    <source>
        <dbReference type="EMBL" id="KAF2472146.1"/>
    </source>
</evidence>
<dbReference type="Proteomes" id="UP000799755">
    <property type="component" value="Unassembled WGS sequence"/>
</dbReference>
<reference evidence="1" key="1">
    <citation type="journal article" date="2020" name="Stud. Mycol.">
        <title>101 Dothideomycetes genomes: a test case for predicting lifestyles and emergence of pathogens.</title>
        <authorList>
            <person name="Haridas S."/>
            <person name="Albert R."/>
            <person name="Binder M."/>
            <person name="Bloem J."/>
            <person name="Labutti K."/>
            <person name="Salamov A."/>
            <person name="Andreopoulos B."/>
            <person name="Baker S."/>
            <person name="Barry K."/>
            <person name="Bills G."/>
            <person name="Bluhm B."/>
            <person name="Cannon C."/>
            <person name="Castanera R."/>
            <person name="Culley D."/>
            <person name="Daum C."/>
            <person name="Ezra D."/>
            <person name="Gonzalez J."/>
            <person name="Henrissat B."/>
            <person name="Kuo A."/>
            <person name="Liang C."/>
            <person name="Lipzen A."/>
            <person name="Lutzoni F."/>
            <person name="Magnuson J."/>
            <person name="Mondo S."/>
            <person name="Nolan M."/>
            <person name="Ohm R."/>
            <person name="Pangilinan J."/>
            <person name="Park H.-J."/>
            <person name="Ramirez L."/>
            <person name="Alfaro M."/>
            <person name="Sun H."/>
            <person name="Tritt A."/>
            <person name="Yoshinaga Y."/>
            <person name="Zwiers L.-H."/>
            <person name="Turgeon B."/>
            <person name="Goodwin S."/>
            <person name="Spatafora J."/>
            <person name="Crous P."/>
            <person name="Grigoriev I."/>
        </authorList>
    </citation>
    <scope>NUCLEOTIDE SEQUENCE</scope>
    <source>
        <strain evidence="1">ATCC 200398</strain>
    </source>
</reference>
<proteinExistence type="predicted"/>
<protein>
    <submittedName>
        <fullName evidence="1">Uncharacterized protein</fullName>
    </submittedName>
</protein>
<evidence type="ECO:0000313" key="2">
    <source>
        <dbReference type="Proteomes" id="UP000799755"/>
    </source>
</evidence>
<gene>
    <name evidence="1" type="ORF">BDR25DRAFT_18784</name>
</gene>
<keyword evidence="2" id="KW-1185">Reference proteome</keyword>
<accession>A0ACB6R125</accession>
<comment type="caution">
    <text evidence="1">The sequence shown here is derived from an EMBL/GenBank/DDBJ whole genome shotgun (WGS) entry which is preliminary data.</text>
</comment>
<sequence>MPEEICEQTAEKRSSYYWRISAELAVVLLYLPASCALRTHRIGSVILTTFDFLRPLCLLPRPRRTERAVAPRLEPAIPRHS</sequence>
<organism evidence="1 2">
    <name type="scientific">Lindgomyces ingoldianus</name>
    <dbReference type="NCBI Taxonomy" id="673940"/>
    <lineage>
        <taxon>Eukaryota</taxon>
        <taxon>Fungi</taxon>
        <taxon>Dikarya</taxon>
        <taxon>Ascomycota</taxon>
        <taxon>Pezizomycotina</taxon>
        <taxon>Dothideomycetes</taxon>
        <taxon>Pleosporomycetidae</taxon>
        <taxon>Pleosporales</taxon>
        <taxon>Lindgomycetaceae</taxon>
        <taxon>Lindgomyces</taxon>
    </lineage>
</organism>
<name>A0ACB6R125_9PLEO</name>